<organism evidence="3 4">
    <name type="scientific">Diploptera punctata</name>
    <name type="common">Pacific beetle cockroach</name>
    <dbReference type="NCBI Taxonomy" id="6984"/>
    <lineage>
        <taxon>Eukaryota</taxon>
        <taxon>Metazoa</taxon>
        <taxon>Ecdysozoa</taxon>
        <taxon>Arthropoda</taxon>
        <taxon>Hexapoda</taxon>
        <taxon>Insecta</taxon>
        <taxon>Pterygota</taxon>
        <taxon>Neoptera</taxon>
        <taxon>Polyneoptera</taxon>
        <taxon>Dictyoptera</taxon>
        <taxon>Blattodea</taxon>
        <taxon>Blaberoidea</taxon>
        <taxon>Blaberidae</taxon>
        <taxon>Diplopterinae</taxon>
        <taxon>Diploptera</taxon>
    </lineage>
</organism>
<evidence type="ECO:0000259" key="2">
    <source>
        <dbReference type="PROSITE" id="PS51465"/>
    </source>
</evidence>
<feature type="signal peptide" evidence="1">
    <location>
        <begin position="1"/>
        <end position="20"/>
    </location>
</feature>
<dbReference type="SUPFAM" id="SSF100895">
    <property type="entry name" value="Kazal-type serine protease inhibitors"/>
    <property type="match status" value="1"/>
</dbReference>
<dbReference type="CDD" id="cd00104">
    <property type="entry name" value="KAZAL_FS"/>
    <property type="match status" value="1"/>
</dbReference>
<comment type="caution">
    <text evidence="3">The sequence shown here is derived from an EMBL/GenBank/DDBJ whole genome shotgun (WGS) entry which is preliminary data.</text>
</comment>
<dbReference type="AlphaFoldDB" id="A0AAD7Z791"/>
<evidence type="ECO:0000256" key="1">
    <source>
        <dbReference type="SAM" id="SignalP"/>
    </source>
</evidence>
<dbReference type="Pfam" id="PF00050">
    <property type="entry name" value="Kazal_1"/>
    <property type="match status" value="1"/>
</dbReference>
<feature type="domain" description="Kazal-like" evidence="2">
    <location>
        <begin position="21"/>
        <end position="71"/>
    </location>
</feature>
<evidence type="ECO:0000313" key="4">
    <source>
        <dbReference type="Proteomes" id="UP001233999"/>
    </source>
</evidence>
<dbReference type="EMBL" id="JASPKZ010010241">
    <property type="protein sequence ID" value="KAJ9575055.1"/>
    <property type="molecule type" value="Genomic_DNA"/>
</dbReference>
<keyword evidence="4" id="KW-1185">Reference proteome</keyword>
<dbReference type="Gene3D" id="3.30.60.30">
    <property type="match status" value="1"/>
</dbReference>
<keyword evidence="1" id="KW-0732">Signal</keyword>
<proteinExistence type="predicted"/>
<dbReference type="SMART" id="SM00280">
    <property type="entry name" value="KAZAL"/>
    <property type="match status" value="1"/>
</dbReference>
<reference evidence="3" key="1">
    <citation type="journal article" date="2023" name="IScience">
        <title>Live-bearing cockroach genome reveals convergent evolutionary mechanisms linked to viviparity in insects and beyond.</title>
        <authorList>
            <person name="Fouks B."/>
            <person name="Harrison M.C."/>
            <person name="Mikhailova A.A."/>
            <person name="Marchal E."/>
            <person name="English S."/>
            <person name="Carruthers M."/>
            <person name="Jennings E.C."/>
            <person name="Chiamaka E.L."/>
            <person name="Frigard R.A."/>
            <person name="Pippel M."/>
            <person name="Attardo G.M."/>
            <person name="Benoit J.B."/>
            <person name="Bornberg-Bauer E."/>
            <person name="Tobe S.S."/>
        </authorList>
    </citation>
    <scope>NUCLEOTIDE SEQUENCE</scope>
    <source>
        <strain evidence="3">Stay&amp;Tobe</strain>
    </source>
</reference>
<protein>
    <recommendedName>
        <fullName evidence="2">Kazal-like domain-containing protein</fullName>
    </recommendedName>
</protein>
<dbReference type="InterPro" id="IPR036058">
    <property type="entry name" value="Kazal_dom_sf"/>
</dbReference>
<dbReference type="InterPro" id="IPR002350">
    <property type="entry name" value="Kazal_dom"/>
</dbReference>
<dbReference type="Proteomes" id="UP001233999">
    <property type="component" value="Unassembled WGS sequence"/>
</dbReference>
<gene>
    <name evidence="3" type="ORF">L9F63_007790</name>
</gene>
<reference evidence="3" key="2">
    <citation type="submission" date="2023-05" db="EMBL/GenBank/DDBJ databases">
        <authorList>
            <person name="Fouks B."/>
        </authorList>
    </citation>
    <scope>NUCLEOTIDE SEQUENCE</scope>
    <source>
        <strain evidence="3">Stay&amp;Tobe</strain>
        <tissue evidence="3">Testes</tissue>
    </source>
</reference>
<name>A0AAD7Z791_DIPPU</name>
<evidence type="ECO:0000313" key="3">
    <source>
        <dbReference type="EMBL" id="KAJ9575055.1"/>
    </source>
</evidence>
<feature type="chain" id="PRO_5042178745" description="Kazal-like domain-containing protein" evidence="1">
    <location>
        <begin position="21"/>
        <end position="74"/>
    </location>
</feature>
<dbReference type="PROSITE" id="PS00282">
    <property type="entry name" value="KAZAL_1"/>
    <property type="match status" value="1"/>
</dbReference>
<dbReference type="PROSITE" id="PS51465">
    <property type="entry name" value="KAZAL_2"/>
    <property type="match status" value="1"/>
</dbReference>
<sequence length="74" mass="8055">MKKFIIVLIAFIALSALAESKMESGFCPCPRILNPVCGTDSRTYANPCEFECAVKQGRSGMPISHTETISFPIS</sequence>
<accession>A0AAD7Z791</accession>